<keyword evidence="5 7" id="KW-0472">Membrane</keyword>
<evidence type="ECO:0000259" key="8">
    <source>
        <dbReference type="Pfam" id="PF07715"/>
    </source>
</evidence>
<dbReference type="Pfam" id="PF07715">
    <property type="entry name" value="Plug"/>
    <property type="match status" value="1"/>
</dbReference>
<evidence type="ECO:0000256" key="3">
    <source>
        <dbReference type="ARBA" id="ARBA00022452"/>
    </source>
</evidence>
<keyword evidence="2 7" id="KW-0813">Transport</keyword>
<dbReference type="InterPro" id="IPR036942">
    <property type="entry name" value="Beta-barrel_TonB_sf"/>
</dbReference>
<keyword evidence="10" id="KW-1185">Reference proteome</keyword>
<evidence type="ECO:0000256" key="1">
    <source>
        <dbReference type="ARBA" id="ARBA00004571"/>
    </source>
</evidence>
<comment type="subcellular location">
    <subcellularLocation>
        <location evidence="1 7">Cell outer membrane</location>
        <topology evidence="1 7">Multi-pass membrane protein</topology>
    </subcellularLocation>
</comment>
<evidence type="ECO:0000256" key="7">
    <source>
        <dbReference type="PROSITE-ProRule" id="PRU01360"/>
    </source>
</evidence>
<dbReference type="EMBL" id="MVDE01000016">
    <property type="protein sequence ID" value="PKQ66262.1"/>
    <property type="molecule type" value="Genomic_DNA"/>
</dbReference>
<comment type="caution">
    <text evidence="9">The sequence shown here is derived from an EMBL/GenBank/DDBJ whole genome shotgun (WGS) entry which is preliminary data.</text>
</comment>
<accession>A0A2N3I7F4</accession>
<evidence type="ECO:0000256" key="4">
    <source>
        <dbReference type="ARBA" id="ARBA00022692"/>
    </source>
</evidence>
<dbReference type="AlphaFoldDB" id="A0A2N3I7F4"/>
<dbReference type="SUPFAM" id="SSF56935">
    <property type="entry name" value="Porins"/>
    <property type="match status" value="1"/>
</dbReference>
<dbReference type="InterPro" id="IPR023997">
    <property type="entry name" value="TonB-dep_OMP_SusC/RagA_CS"/>
</dbReference>
<sequence length="1033" mass="115814">MTIYVLGGASTFAQNAPIKVKGKVLDASGQPLTGATVVIVGTTEGTVANIDGNYELTVDPNTTLTVSFIGYKTATQAIQGRNYIVFKLEDNSAELSEVQVIAYGSQKKVTVTGAISSIKGTDLMKSPIGSVSNMLSGQLNGLTTVQYSGEPGSDAANIFIRGQATWTNSSPLIQVDGVERDFNDIDPNEIESISILKDASATAVFGVRGANGVVLITTKRGSAGKAKISVSTSMSVIAPTKTIKLANSYQYATFYNQMQLNDHPEYNEAELMFQPSVIQKFKDHSDPIRFPDTDWVGYGLRNHAFQTQSNINISGGTDRARYFVSAGFYSQGGLFKEFDLPYDLSYQYKRFNYRTNLDLDVTKTTTLSLSLAGNVNNASKPYTGVGSAGMLLEMYYATPFSSPGLVDGKLVRTSTNYTDVSLPFTGGNGMAYYGNGFMKTCNNTLTTDVQLVQKLDFITENLSFRVKGSYNGGFTSYVRASSGVAAYTPVIQSDGSIAYKKSGSDTQLKYEDIKPGYSRNWYMETAVNYDHTFSEKHHVTALALYNQSKKYYPRTYADVPQGYVGLVGRITYDYKSRYMAEFNIGYNGSENFAPGKRFGTFPAGSVGWLISEERFWKPVKPVVSFLKFRYTIGIVGNDQIGGSRFMYTADPYSVNNNTDTNRGGYSYFFGIENATKSMGTFEMSKNNADLTWEKSVKTNYGIDIKFLNDKLRLTYDYYTEKRKDILLIDGTAPSVLGFKVPMANLGKVDSWGWEASLKWDQKIDEDFRYSVGVNLMYNQNKVIERKEAPLNNEFQYNKDHRIGSRLQYHFMEYYDEMNTEARYLDRYGETMPEQLTTLKNGDCVYVDLDHNGYIDSNDKTRDLGYTDDPEYLAGINLGLTWKDFDFSMQWTGAWNVTRTISSVFRKPFTDRNNANQGGLLVYQVENTWTEENPDPNAEYPRATFDNGDTNNYVESDLWEKDAKYLRLKNMQIAYNFHLPFMNRIKLNTFQLSLSGYNLLTFSPYIWGDPESKASNSPTYPLTRTFSLNLKLGF</sequence>
<dbReference type="FunFam" id="2.170.130.10:FF:000003">
    <property type="entry name" value="SusC/RagA family TonB-linked outer membrane protein"/>
    <property type="match status" value="1"/>
</dbReference>
<dbReference type="InterPro" id="IPR008969">
    <property type="entry name" value="CarboxyPept-like_regulatory"/>
</dbReference>
<dbReference type="PROSITE" id="PS52016">
    <property type="entry name" value="TONB_DEPENDENT_REC_3"/>
    <property type="match status" value="1"/>
</dbReference>
<dbReference type="InterPro" id="IPR023996">
    <property type="entry name" value="TonB-dep_OMP_SusC/RagA"/>
</dbReference>
<evidence type="ECO:0000256" key="5">
    <source>
        <dbReference type="ARBA" id="ARBA00023136"/>
    </source>
</evidence>
<keyword evidence="3 7" id="KW-1134">Transmembrane beta strand</keyword>
<dbReference type="Gene3D" id="2.60.40.1120">
    <property type="entry name" value="Carboxypeptidase-like, regulatory domain"/>
    <property type="match status" value="1"/>
</dbReference>
<protein>
    <submittedName>
        <fullName evidence="9">SusC/RagA family TonB-linked outer membrane protein</fullName>
    </submittedName>
</protein>
<keyword evidence="6 7" id="KW-0998">Cell outer membrane</keyword>
<dbReference type="NCBIfam" id="TIGR04057">
    <property type="entry name" value="SusC_RagA_signa"/>
    <property type="match status" value="1"/>
</dbReference>
<dbReference type="InterPro" id="IPR039426">
    <property type="entry name" value="TonB-dep_rcpt-like"/>
</dbReference>
<gene>
    <name evidence="9" type="ORF">BZG01_11760</name>
</gene>
<dbReference type="GO" id="GO:0009279">
    <property type="term" value="C:cell outer membrane"/>
    <property type="evidence" value="ECO:0007669"/>
    <property type="project" value="UniProtKB-SubCell"/>
</dbReference>
<comment type="similarity">
    <text evidence="7">Belongs to the TonB-dependent receptor family.</text>
</comment>
<evidence type="ECO:0000313" key="9">
    <source>
        <dbReference type="EMBL" id="PKQ66262.1"/>
    </source>
</evidence>
<keyword evidence="4 7" id="KW-0812">Transmembrane</keyword>
<evidence type="ECO:0000256" key="6">
    <source>
        <dbReference type="ARBA" id="ARBA00023237"/>
    </source>
</evidence>
<evidence type="ECO:0000313" key="10">
    <source>
        <dbReference type="Proteomes" id="UP000233618"/>
    </source>
</evidence>
<feature type="domain" description="TonB-dependent receptor plug" evidence="8">
    <location>
        <begin position="108"/>
        <end position="213"/>
    </location>
</feature>
<dbReference type="Gene3D" id="2.170.130.10">
    <property type="entry name" value="TonB-dependent receptor, plug domain"/>
    <property type="match status" value="1"/>
</dbReference>
<dbReference type="InterPro" id="IPR012910">
    <property type="entry name" value="Plug_dom"/>
</dbReference>
<reference evidence="9 10" key="1">
    <citation type="journal article" date="2017" name="Front. Microbiol.">
        <title>Labilibaculum manganireducens gen. nov., sp. nov. and Labilibaculum filiforme sp. nov., Novel Bacteroidetes Isolated from Subsurface Sediments of the Baltic Sea.</title>
        <authorList>
            <person name="Vandieken V."/>
            <person name="Marshall I.P."/>
            <person name="Niemann H."/>
            <person name="Engelen B."/>
            <person name="Cypionka H."/>
        </authorList>
    </citation>
    <scope>NUCLEOTIDE SEQUENCE [LARGE SCALE GENOMIC DNA]</scope>
    <source>
        <strain evidence="9 10">59.10-2M</strain>
    </source>
</reference>
<name>A0A2N3I7F4_9BACT</name>
<evidence type="ECO:0000256" key="2">
    <source>
        <dbReference type="ARBA" id="ARBA00022448"/>
    </source>
</evidence>
<organism evidence="9 10">
    <name type="scientific">Labilibaculum manganireducens</name>
    <dbReference type="NCBI Taxonomy" id="1940525"/>
    <lineage>
        <taxon>Bacteria</taxon>
        <taxon>Pseudomonadati</taxon>
        <taxon>Bacteroidota</taxon>
        <taxon>Bacteroidia</taxon>
        <taxon>Marinilabiliales</taxon>
        <taxon>Marinifilaceae</taxon>
        <taxon>Labilibaculum</taxon>
    </lineage>
</organism>
<dbReference type="InterPro" id="IPR037066">
    <property type="entry name" value="Plug_dom_sf"/>
</dbReference>
<dbReference type="Gene3D" id="2.40.170.20">
    <property type="entry name" value="TonB-dependent receptor, beta-barrel domain"/>
    <property type="match status" value="1"/>
</dbReference>
<proteinExistence type="inferred from homology"/>
<dbReference type="Pfam" id="PF13715">
    <property type="entry name" value="CarbopepD_reg_2"/>
    <property type="match status" value="1"/>
</dbReference>
<dbReference type="NCBIfam" id="TIGR04056">
    <property type="entry name" value="OMP_RagA_SusC"/>
    <property type="match status" value="1"/>
</dbReference>
<dbReference type="Proteomes" id="UP000233618">
    <property type="component" value="Unassembled WGS sequence"/>
</dbReference>
<dbReference type="SUPFAM" id="SSF49464">
    <property type="entry name" value="Carboxypeptidase regulatory domain-like"/>
    <property type="match status" value="1"/>
</dbReference>